<dbReference type="EMBL" id="CP060712">
    <property type="protein sequence ID" value="QNN49688.1"/>
    <property type="molecule type" value="Genomic_DNA"/>
</dbReference>
<evidence type="ECO:0000256" key="1">
    <source>
        <dbReference type="SAM" id="MobiDB-lite"/>
    </source>
</evidence>
<reference evidence="3 4" key="1">
    <citation type="submission" date="2020-08" db="EMBL/GenBank/DDBJ databases">
        <title>Genome sequence of Phycicoccus endophyticus JCM 31784T.</title>
        <authorList>
            <person name="Hyun D.-W."/>
            <person name="Bae J.-W."/>
        </authorList>
    </citation>
    <scope>NUCLEOTIDE SEQUENCE [LARGE SCALE GENOMIC DNA]</scope>
    <source>
        <strain evidence="3 4">JCM 31784</strain>
    </source>
</reference>
<sequence>MSSSDDYRDPTAPPPLRDAEPDAADEAGTPPAEQTQVVDPGTAPFAPPAASGHDVPPPPPPPGATAETLPPAPPSPYGSASPTGSPYGVAGYPSPPAPYGAAGAPAAPGTNTSALVLTIVSGLAVLVGIVFIVGLLFVPALVLGIIGLAKHSADPQGARRMARFGWIAFAAAVGLCILGFLAIVGLAAASFSTSP</sequence>
<evidence type="ECO:0008006" key="5">
    <source>
        <dbReference type="Google" id="ProtNLM"/>
    </source>
</evidence>
<organism evidence="3 4">
    <name type="scientific">Phycicoccus endophyticus</name>
    <dbReference type="NCBI Taxonomy" id="1690220"/>
    <lineage>
        <taxon>Bacteria</taxon>
        <taxon>Bacillati</taxon>
        <taxon>Actinomycetota</taxon>
        <taxon>Actinomycetes</taxon>
        <taxon>Micrococcales</taxon>
        <taxon>Intrasporangiaceae</taxon>
        <taxon>Phycicoccus</taxon>
    </lineage>
</organism>
<feature type="transmembrane region" description="Helical" evidence="2">
    <location>
        <begin position="115"/>
        <end position="143"/>
    </location>
</feature>
<dbReference type="KEGG" id="pei:H9L10_00785"/>
<evidence type="ECO:0000256" key="2">
    <source>
        <dbReference type="SAM" id="Phobius"/>
    </source>
</evidence>
<feature type="transmembrane region" description="Helical" evidence="2">
    <location>
        <begin position="164"/>
        <end position="189"/>
    </location>
</feature>
<keyword evidence="2" id="KW-0472">Membrane</keyword>
<evidence type="ECO:0000313" key="4">
    <source>
        <dbReference type="Proteomes" id="UP000515976"/>
    </source>
</evidence>
<evidence type="ECO:0000313" key="3">
    <source>
        <dbReference type="EMBL" id="QNN49688.1"/>
    </source>
</evidence>
<proteinExistence type="predicted"/>
<name>A0A7G9R263_9MICO</name>
<dbReference type="Proteomes" id="UP000515976">
    <property type="component" value="Chromosome"/>
</dbReference>
<keyword evidence="4" id="KW-1185">Reference proteome</keyword>
<feature type="region of interest" description="Disordered" evidence="1">
    <location>
        <begin position="1"/>
        <end position="83"/>
    </location>
</feature>
<gene>
    <name evidence="3" type="ORF">H9L10_00785</name>
</gene>
<protein>
    <recommendedName>
        <fullName evidence="5">DUF4190 domain-containing protein</fullName>
    </recommendedName>
</protein>
<dbReference type="AlphaFoldDB" id="A0A7G9R263"/>
<keyword evidence="2" id="KW-1133">Transmembrane helix</keyword>
<dbReference type="RefSeq" id="WP_166101682.1">
    <property type="nucleotide sequence ID" value="NZ_BMMY01000004.1"/>
</dbReference>
<accession>A0A7G9R263</accession>
<keyword evidence="2" id="KW-0812">Transmembrane</keyword>